<evidence type="ECO:0000313" key="3">
    <source>
        <dbReference type="EMBL" id="KPI99140.1"/>
    </source>
</evidence>
<feature type="domain" description="MADF" evidence="2">
    <location>
        <begin position="32"/>
        <end position="96"/>
    </location>
</feature>
<proteinExistence type="predicted"/>
<dbReference type="PANTHER" id="PTHR21505:SF8">
    <property type="entry name" value="DPT-YFP REPRESSOR BY OVEREXPRESSION, ISOFORM D-RELATED"/>
    <property type="match status" value="1"/>
</dbReference>
<dbReference type="AlphaFoldDB" id="A0A194Q6X2"/>
<evidence type="ECO:0000259" key="2">
    <source>
        <dbReference type="Pfam" id="PF10545"/>
    </source>
</evidence>
<dbReference type="EMBL" id="KQ459581">
    <property type="protein sequence ID" value="KPI99140.1"/>
    <property type="molecule type" value="Genomic_DNA"/>
</dbReference>
<keyword evidence="4" id="KW-1185">Reference proteome</keyword>
<protein>
    <recommendedName>
        <fullName evidence="2">MADF domain-containing protein</fullName>
    </recommendedName>
</protein>
<sequence>MSMEHKCFCRGDEVTSLDLDKPQHLLPMMRPFSMRAMRQSALERICEGMQLQSLTVDDVKSKIKSIRSTYYLELDKIKKSLDSNASHVYEPKMKWFPEFHSFIKDVVVKRKPLEYFIDNSVFEHLEQSEDTTHGDSNVVASPAEPRRKRSRISKLSTIVSNVEEMQYDVPKTKIKTEEDEFDVFGKHVAKQLRELSLKQAILGQDEIQRVITKCRLRDLKYTNKKSYWKYRNTYNPEYIVDTQVSDDSTPGPSNICHVNIPLNMPESHLDMDSDDA</sequence>
<dbReference type="InterPro" id="IPR006578">
    <property type="entry name" value="MADF-dom"/>
</dbReference>
<evidence type="ECO:0000256" key="1">
    <source>
        <dbReference type="SAM" id="MobiDB-lite"/>
    </source>
</evidence>
<dbReference type="PANTHER" id="PTHR21505">
    <property type="entry name" value="MADF DOMAIN-CONTAINING PROTEIN-RELATED"/>
    <property type="match status" value="1"/>
</dbReference>
<reference evidence="3 4" key="1">
    <citation type="journal article" date="2015" name="Nat. Commun.">
        <title>Outbred genome sequencing and CRISPR/Cas9 gene editing in butterflies.</title>
        <authorList>
            <person name="Li X."/>
            <person name="Fan D."/>
            <person name="Zhang W."/>
            <person name="Liu G."/>
            <person name="Zhang L."/>
            <person name="Zhao L."/>
            <person name="Fang X."/>
            <person name="Chen L."/>
            <person name="Dong Y."/>
            <person name="Chen Y."/>
            <person name="Ding Y."/>
            <person name="Zhao R."/>
            <person name="Feng M."/>
            <person name="Zhu Y."/>
            <person name="Feng Y."/>
            <person name="Jiang X."/>
            <person name="Zhu D."/>
            <person name="Xiang H."/>
            <person name="Feng X."/>
            <person name="Li S."/>
            <person name="Wang J."/>
            <person name="Zhang G."/>
            <person name="Kronforst M.R."/>
            <person name="Wang W."/>
        </authorList>
    </citation>
    <scope>NUCLEOTIDE SEQUENCE [LARGE SCALE GENOMIC DNA]</scope>
    <source>
        <strain evidence="3">Ya'a_city_454_Px</strain>
        <tissue evidence="3">Whole body</tissue>
    </source>
</reference>
<organism evidence="3 4">
    <name type="scientific">Papilio xuthus</name>
    <name type="common">Asian swallowtail butterfly</name>
    <dbReference type="NCBI Taxonomy" id="66420"/>
    <lineage>
        <taxon>Eukaryota</taxon>
        <taxon>Metazoa</taxon>
        <taxon>Ecdysozoa</taxon>
        <taxon>Arthropoda</taxon>
        <taxon>Hexapoda</taxon>
        <taxon>Insecta</taxon>
        <taxon>Pterygota</taxon>
        <taxon>Neoptera</taxon>
        <taxon>Endopterygota</taxon>
        <taxon>Lepidoptera</taxon>
        <taxon>Glossata</taxon>
        <taxon>Ditrysia</taxon>
        <taxon>Papilionoidea</taxon>
        <taxon>Papilionidae</taxon>
        <taxon>Papilioninae</taxon>
        <taxon>Papilio</taxon>
    </lineage>
</organism>
<feature type="region of interest" description="Disordered" evidence="1">
    <location>
        <begin position="127"/>
        <end position="147"/>
    </location>
</feature>
<dbReference type="Proteomes" id="UP000053268">
    <property type="component" value="Unassembled WGS sequence"/>
</dbReference>
<dbReference type="Pfam" id="PF10545">
    <property type="entry name" value="MADF_DNA_bdg"/>
    <property type="match status" value="1"/>
</dbReference>
<gene>
    <name evidence="3" type="ORF">RR46_02357</name>
</gene>
<name>A0A194Q6X2_PAPXU</name>
<evidence type="ECO:0000313" key="4">
    <source>
        <dbReference type="Proteomes" id="UP000053268"/>
    </source>
</evidence>
<accession>A0A194Q6X2</accession>